<protein>
    <recommendedName>
        <fullName evidence="4">Prolamin-like domain-containing protein</fullName>
    </recommendedName>
</protein>
<feature type="region of interest" description="Disordered" evidence="2">
    <location>
        <begin position="103"/>
        <end position="154"/>
    </location>
</feature>
<dbReference type="InterPro" id="IPR008502">
    <property type="entry name" value="Prolamin-like"/>
</dbReference>
<proteinExistence type="predicted"/>
<evidence type="ECO:0000256" key="1">
    <source>
        <dbReference type="ARBA" id="ARBA00022729"/>
    </source>
</evidence>
<feature type="compositionally biased region" description="Pro residues" evidence="2">
    <location>
        <begin position="109"/>
        <end position="140"/>
    </location>
</feature>
<dbReference type="GO" id="GO:0080155">
    <property type="term" value="P:regulation of double fertilization forming a zygote and endosperm"/>
    <property type="evidence" value="ECO:0007669"/>
    <property type="project" value="TreeGrafter"/>
</dbReference>
<evidence type="ECO:0000256" key="2">
    <source>
        <dbReference type="SAM" id="MobiDB-lite"/>
    </source>
</evidence>
<gene>
    <name evidence="5" type="ORF">POM88_017623</name>
</gene>
<dbReference type="GO" id="GO:0009567">
    <property type="term" value="P:double fertilization forming a zygote and endosperm"/>
    <property type="evidence" value="ECO:0007669"/>
    <property type="project" value="TreeGrafter"/>
</dbReference>
<reference evidence="5" key="2">
    <citation type="submission" date="2023-05" db="EMBL/GenBank/DDBJ databases">
        <authorList>
            <person name="Schelkunov M.I."/>
        </authorList>
    </citation>
    <scope>NUCLEOTIDE SEQUENCE</scope>
    <source>
        <strain evidence="5">Hsosn_3</strain>
        <tissue evidence="5">Leaf</tissue>
    </source>
</reference>
<organism evidence="5 6">
    <name type="scientific">Heracleum sosnowskyi</name>
    <dbReference type="NCBI Taxonomy" id="360622"/>
    <lineage>
        <taxon>Eukaryota</taxon>
        <taxon>Viridiplantae</taxon>
        <taxon>Streptophyta</taxon>
        <taxon>Embryophyta</taxon>
        <taxon>Tracheophyta</taxon>
        <taxon>Spermatophyta</taxon>
        <taxon>Magnoliopsida</taxon>
        <taxon>eudicotyledons</taxon>
        <taxon>Gunneridae</taxon>
        <taxon>Pentapetalae</taxon>
        <taxon>asterids</taxon>
        <taxon>campanulids</taxon>
        <taxon>Apiales</taxon>
        <taxon>Apiaceae</taxon>
        <taxon>Apioideae</taxon>
        <taxon>apioid superclade</taxon>
        <taxon>Tordylieae</taxon>
        <taxon>Tordyliinae</taxon>
        <taxon>Heracleum</taxon>
    </lineage>
</organism>
<feature type="compositionally biased region" description="Basic residues" evidence="2">
    <location>
        <begin position="141"/>
        <end position="151"/>
    </location>
</feature>
<evidence type="ECO:0000313" key="5">
    <source>
        <dbReference type="EMBL" id="KAK1389445.1"/>
    </source>
</evidence>
<dbReference type="GO" id="GO:2000008">
    <property type="term" value="P:regulation of protein localization to cell surface"/>
    <property type="evidence" value="ECO:0007669"/>
    <property type="project" value="TreeGrafter"/>
</dbReference>
<evidence type="ECO:0000259" key="4">
    <source>
        <dbReference type="Pfam" id="PF05617"/>
    </source>
</evidence>
<sequence length="161" mass="17597">MGSSRPCINISLLLIIASMAMLASSNTVQAQITYDFPTCFEAIKGCFYQIHEFKVALLFGGQPDAGLIGPTCCEAILDIHEKCWLFMFPDPFFTPELQNYCTRQTAPSPGNPDPPAAAPQVDPPAAAPQVGPPAPAPRRPCIPRRHHHHHGASLDEKWFCT</sequence>
<evidence type="ECO:0000256" key="3">
    <source>
        <dbReference type="SAM" id="SignalP"/>
    </source>
</evidence>
<accession>A0AAD8MU14</accession>
<dbReference type="GO" id="GO:0031982">
    <property type="term" value="C:vesicle"/>
    <property type="evidence" value="ECO:0007669"/>
    <property type="project" value="TreeGrafter"/>
</dbReference>
<dbReference type="Proteomes" id="UP001237642">
    <property type="component" value="Unassembled WGS sequence"/>
</dbReference>
<name>A0AAD8MU14_9APIA</name>
<reference evidence="5" key="1">
    <citation type="submission" date="2023-02" db="EMBL/GenBank/DDBJ databases">
        <title>Genome of toxic invasive species Heracleum sosnowskyi carries increased number of genes despite the absence of recent whole-genome duplications.</title>
        <authorList>
            <person name="Schelkunov M."/>
            <person name="Shtratnikova V."/>
            <person name="Makarenko M."/>
            <person name="Klepikova A."/>
            <person name="Omelchenko D."/>
            <person name="Novikova G."/>
            <person name="Obukhova E."/>
            <person name="Bogdanov V."/>
            <person name="Penin A."/>
            <person name="Logacheva M."/>
        </authorList>
    </citation>
    <scope>NUCLEOTIDE SEQUENCE</scope>
    <source>
        <strain evidence="5">Hsosn_3</strain>
        <tissue evidence="5">Leaf</tissue>
    </source>
</reference>
<feature type="signal peptide" evidence="3">
    <location>
        <begin position="1"/>
        <end position="25"/>
    </location>
</feature>
<dbReference type="PANTHER" id="PTHR31181">
    <property type="entry name" value="EGG CELL-SECRETED PROTEIN 1.4"/>
    <property type="match status" value="1"/>
</dbReference>
<keyword evidence="1 3" id="KW-0732">Signal</keyword>
<dbReference type="EMBL" id="JAUIZM010000004">
    <property type="protein sequence ID" value="KAK1389445.1"/>
    <property type="molecule type" value="Genomic_DNA"/>
</dbReference>
<feature type="domain" description="Prolamin-like" evidence="4">
    <location>
        <begin position="39"/>
        <end position="101"/>
    </location>
</feature>
<feature type="chain" id="PRO_5042193127" description="Prolamin-like domain-containing protein" evidence="3">
    <location>
        <begin position="26"/>
        <end position="161"/>
    </location>
</feature>
<keyword evidence="6" id="KW-1185">Reference proteome</keyword>
<evidence type="ECO:0000313" key="6">
    <source>
        <dbReference type="Proteomes" id="UP001237642"/>
    </source>
</evidence>
<dbReference type="PANTHER" id="PTHR31181:SF67">
    <property type="entry name" value="PROLAMIN-LIKE PROTEIN (DUF1278)"/>
    <property type="match status" value="1"/>
</dbReference>
<dbReference type="AlphaFoldDB" id="A0AAD8MU14"/>
<comment type="caution">
    <text evidence="5">The sequence shown here is derived from an EMBL/GenBank/DDBJ whole genome shotgun (WGS) entry which is preliminary data.</text>
</comment>
<dbReference type="GO" id="GO:0005576">
    <property type="term" value="C:extracellular region"/>
    <property type="evidence" value="ECO:0007669"/>
    <property type="project" value="TreeGrafter"/>
</dbReference>
<dbReference type="Pfam" id="PF05617">
    <property type="entry name" value="Prolamin_like"/>
    <property type="match status" value="1"/>
</dbReference>